<keyword evidence="3" id="KW-0804">Transcription</keyword>
<dbReference type="PATRIC" id="fig|771875.3.peg.841"/>
<dbReference type="Proteomes" id="UP000007384">
    <property type="component" value="Chromosome"/>
</dbReference>
<evidence type="ECO:0000256" key="3">
    <source>
        <dbReference type="ARBA" id="ARBA00023163"/>
    </source>
</evidence>
<dbReference type="Gene3D" id="3.40.50.2300">
    <property type="match status" value="2"/>
</dbReference>
<dbReference type="GO" id="GO:0000976">
    <property type="term" value="F:transcription cis-regulatory region binding"/>
    <property type="evidence" value="ECO:0007669"/>
    <property type="project" value="TreeGrafter"/>
</dbReference>
<accession>H9UBP1</accession>
<dbReference type="eggNOG" id="COG1609">
    <property type="taxonomic scope" value="Bacteria"/>
</dbReference>
<dbReference type="SMART" id="SM00354">
    <property type="entry name" value="HTH_LACI"/>
    <property type="match status" value="1"/>
</dbReference>
<feature type="domain" description="HTH lacI-type" evidence="4">
    <location>
        <begin position="2"/>
        <end position="56"/>
    </location>
</feature>
<dbReference type="InterPro" id="IPR001387">
    <property type="entry name" value="Cro/C1-type_HTH"/>
</dbReference>
<dbReference type="PANTHER" id="PTHR30146">
    <property type="entry name" value="LACI-RELATED TRANSCRIPTIONAL REPRESSOR"/>
    <property type="match status" value="1"/>
</dbReference>
<keyword evidence="1" id="KW-0805">Transcription regulation</keyword>
<keyword evidence="7" id="KW-1185">Reference proteome</keyword>
<dbReference type="InterPro" id="IPR028082">
    <property type="entry name" value="Peripla_BP_I"/>
</dbReference>
<dbReference type="PROSITE" id="PS50943">
    <property type="entry name" value="HTH_CROC1"/>
    <property type="match status" value="1"/>
</dbReference>
<dbReference type="SUPFAM" id="SSF47413">
    <property type="entry name" value="lambda repressor-like DNA-binding domains"/>
    <property type="match status" value="1"/>
</dbReference>
<evidence type="ECO:0000259" key="4">
    <source>
        <dbReference type="PROSITE" id="PS50932"/>
    </source>
</evidence>
<dbReference type="Pfam" id="PF13377">
    <property type="entry name" value="Peripla_BP_3"/>
    <property type="match status" value="1"/>
</dbReference>
<dbReference type="KEGG" id="fpe:Ferpe_0818"/>
<evidence type="ECO:0000313" key="6">
    <source>
        <dbReference type="EMBL" id="AFG34934.1"/>
    </source>
</evidence>
<protein>
    <submittedName>
        <fullName evidence="6">Transcriptional regulator</fullName>
    </submittedName>
</protein>
<dbReference type="AlphaFoldDB" id="H9UBP1"/>
<name>H9UBP1_FERPD</name>
<dbReference type="HOGENOM" id="CLU_037628_6_2_0"/>
<reference evidence="6" key="1">
    <citation type="submission" date="2012-03" db="EMBL/GenBank/DDBJ databases">
        <title>Complete sequence of Fervidobacterium pennivorans DSM 9078.</title>
        <authorList>
            <consortium name="US DOE Joint Genome Institute"/>
            <person name="Lucas S."/>
            <person name="Han J."/>
            <person name="Lapidus A."/>
            <person name="Cheng J.-F."/>
            <person name="Goodwin L."/>
            <person name="Pitluck S."/>
            <person name="Peters L."/>
            <person name="Ovchinnikova G."/>
            <person name="Lu M."/>
            <person name="Detter J.C."/>
            <person name="Han C."/>
            <person name="Tapia R."/>
            <person name="Land M."/>
            <person name="Hauser L."/>
            <person name="Kyrpides N."/>
            <person name="Ivanova N."/>
            <person name="Pagani I."/>
            <person name="Noll K.M."/>
            <person name="Woyke T."/>
        </authorList>
    </citation>
    <scope>NUCLEOTIDE SEQUENCE</scope>
    <source>
        <strain evidence="6">DSM 9078</strain>
    </source>
</reference>
<evidence type="ECO:0000259" key="5">
    <source>
        <dbReference type="PROSITE" id="PS50943"/>
    </source>
</evidence>
<dbReference type="CDD" id="cd01392">
    <property type="entry name" value="HTH_LacI"/>
    <property type="match status" value="1"/>
</dbReference>
<dbReference type="PROSITE" id="PS00356">
    <property type="entry name" value="HTH_LACI_1"/>
    <property type="match status" value="1"/>
</dbReference>
<dbReference type="FunFam" id="1.10.260.40:FF:000002">
    <property type="entry name" value="HTH-type transcriptional repressor PurR"/>
    <property type="match status" value="1"/>
</dbReference>
<dbReference type="PANTHER" id="PTHR30146:SF109">
    <property type="entry name" value="HTH-TYPE TRANSCRIPTIONAL REGULATOR GALS"/>
    <property type="match status" value="1"/>
</dbReference>
<dbReference type="Gene3D" id="1.10.260.40">
    <property type="entry name" value="lambda repressor-like DNA-binding domains"/>
    <property type="match status" value="1"/>
</dbReference>
<evidence type="ECO:0000256" key="1">
    <source>
        <dbReference type="ARBA" id="ARBA00023015"/>
    </source>
</evidence>
<dbReference type="GO" id="GO:0003700">
    <property type="term" value="F:DNA-binding transcription factor activity"/>
    <property type="evidence" value="ECO:0007669"/>
    <property type="project" value="TreeGrafter"/>
</dbReference>
<dbReference type="InterPro" id="IPR000843">
    <property type="entry name" value="HTH_LacI"/>
</dbReference>
<dbReference type="STRING" id="771875.Ferpe_0818"/>
<dbReference type="InterPro" id="IPR046335">
    <property type="entry name" value="LacI/GalR-like_sensor"/>
</dbReference>
<dbReference type="EMBL" id="CP003260">
    <property type="protein sequence ID" value="AFG34934.1"/>
    <property type="molecule type" value="Genomic_DNA"/>
</dbReference>
<evidence type="ECO:0000256" key="2">
    <source>
        <dbReference type="ARBA" id="ARBA00023125"/>
    </source>
</evidence>
<organism evidence="6 7">
    <name type="scientific">Fervidobacterium pennivorans (strain DSM 9078 / Ven5)</name>
    <dbReference type="NCBI Taxonomy" id="771875"/>
    <lineage>
        <taxon>Bacteria</taxon>
        <taxon>Thermotogati</taxon>
        <taxon>Thermotogota</taxon>
        <taxon>Thermotogae</taxon>
        <taxon>Thermotogales</taxon>
        <taxon>Fervidobacteriaceae</taxon>
        <taxon>Fervidobacterium</taxon>
    </lineage>
</organism>
<dbReference type="PRINTS" id="PR00036">
    <property type="entry name" value="HTHLACI"/>
</dbReference>
<dbReference type="RefSeq" id="WP_014451377.1">
    <property type="nucleotide sequence ID" value="NC_017095.1"/>
</dbReference>
<dbReference type="InterPro" id="IPR010982">
    <property type="entry name" value="Lambda_DNA-bd_dom_sf"/>
</dbReference>
<proteinExistence type="predicted"/>
<dbReference type="SUPFAM" id="SSF53822">
    <property type="entry name" value="Periplasmic binding protein-like I"/>
    <property type="match status" value="1"/>
</dbReference>
<gene>
    <name evidence="6" type="ordered locus">Ferpe_0818</name>
</gene>
<evidence type="ECO:0000313" key="7">
    <source>
        <dbReference type="Proteomes" id="UP000007384"/>
    </source>
</evidence>
<dbReference type="CDD" id="cd06267">
    <property type="entry name" value="PBP1_LacI_sugar_binding-like"/>
    <property type="match status" value="1"/>
</dbReference>
<feature type="domain" description="HTH cro/C1-type" evidence="5">
    <location>
        <begin position="3"/>
        <end position="46"/>
    </location>
</feature>
<keyword evidence="2" id="KW-0238">DNA-binding</keyword>
<dbReference type="OrthoDB" id="47944at2"/>
<sequence>MATIKDVAKKAGVSISTVSYVLNNTGKVSEETKQRVLKAIEELNYVPNNFAKRLKKQRYDLVALIVHEIKGPFYDALVRGIQDVLHAFGYNLLIYCTLENRRHDVDKFLNVGIIGGMIVMTPVVKNEDILRWANEYKIITLDRDIKDKAGHMIKSVRINNEKGAYEVVRYLYDLGHTKIAFMKGPKDSLDAKERYKGFIRAMHDLRIEIRNDYVLEGNFTEESGYETMKEYLKKTSKKDMPTAIFCSNDEMAIGAMKAIKEAGLSVPDDLSVVGFDDIELASYVTPSLTTVRRPMYQLGSLAAHMLLSLLNNTDAFLSDVVLDVNLVVRDSTKEPKEF</sequence>
<dbReference type="Pfam" id="PF00356">
    <property type="entry name" value="LacI"/>
    <property type="match status" value="1"/>
</dbReference>
<dbReference type="PROSITE" id="PS50932">
    <property type="entry name" value="HTH_LACI_2"/>
    <property type="match status" value="1"/>
</dbReference>